<dbReference type="InParanoid" id="A0A6P8I9F9"/>
<feature type="transmembrane region" description="Helical" evidence="2">
    <location>
        <begin position="303"/>
        <end position="326"/>
    </location>
</feature>
<evidence type="ECO:0000313" key="4">
    <source>
        <dbReference type="Proteomes" id="UP000515163"/>
    </source>
</evidence>
<keyword evidence="2" id="KW-1133">Transmembrane helix</keyword>
<feature type="signal peptide" evidence="3">
    <location>
        <begin position="1"/>
        <end position="17"/>
    </location>
</feature>
<feature type="chain" id="PRO_5027729915" evidence="3">
    <location>
        <begin position="18"/>
        <end position="369"/>
    </location>
</feature>
<evidence type="ECO:0000256" key="1">
    <source>
        <dbReference type="SAM" id="MobiDB-lite"/>
    </source>
</evidence>
<dbReference type="RefSeq" id="XP_031565214.1">
    <property type="nucleotide sequence ID" value="XM_031709354.1"/>
</dbReference>
<protein>
    <submittedName>
        <fullName evidence="5">Uncharacterized protein LOC116300479</fullName>
    </submittedName>
</protein>
<keyword evidence="3" id="KW-0732">Signal</keyword>
<organism evidence="4 5">
    <name type="scientific">Actinia tenebrosa</name>
    <name type="common">Australian red waratah sea anemone</name>
    <dbReference type="NCBI Taxonomy" id="6105"/>
    <lineage>
        <taxon>Eukaryota</taxon>
        <taxon>Metazoa</taxon>
        <taxon>Cnidaria</taxon>
        <taxon>Anthozoa</taxon>
        <taxon>Hexacorallia</taxon>
        <taxon>Actiniaria</taxon>
        <taxon>Actiniidae</taxon>
        <taxon>Actinia</taxon>
    </lineage>
</organism>
<keyword evidence="4" id="KW-1185">Reference proteome</keyword>
<evidence type="ECO:0000313" key="5">
    <source>
        <dbReference type="RefSeq" id="XP_031565214.1"/>
    </source>
</evidence>
<reference evidence="5" key="1">
    <citation type="submission" date="2025-08" db="UniProtKB">
        <authorList>
            <consortium name="RefSeq"/>
        </authorList>
    </citation>
    <scope>IDENTIFICATION</scope>
    <source>
        <tissue evidence="5">Tentacle</tissue>
    </source>
</reference>
<proteinExistence type="predicted"/>
<accession>A0A6P8I9F9</accession>
<dbReference type="Proteomes" id="UP000515163">
    <property type="component" value="Unplaced"/>
</dbReference>
<feature type="region of interest" description="Disordered" evidence="1">
    <location>
        <begin position="259"/>
        <end position="295"/>
    </location>
</feature>
<gene>
    <name evidence="5" type="primary">LOC116300479</name>
</gene>
<sequence length="369" mass="41438">MFSTLILFVSLSLVVNASYGFDSSSKVQLFNILLKPFGVSLLQDVVSDLLSTSWKTSNCTRHLQKLQACNATVLNLFNDTTSSEETLVTSLSQSCSSGRFRCLQQQVSKSTILRGWFQKVKVDLHQVCRNQCWKISLDVEKNCIHSKTESKKVGFTFEVLDAFCYEPKPLTPGHVSYCTDYFIEGLFTQVKDEEVCDVTKAIDNQRCSSSCYQEILDFYHSLDSCVSVITDTMKKYSVSPSPNTFGVIVQNSTVMCGKNQPREISQPTRSSHTTTANTTNSQNQTTSKVQSPPSRPSSLSGKLIAAIVVAVIVFVVAGAVLCRYLYQRCINKPKLRFEDYGYSHLQMMQDQEDFYFNDDDDDDHGLLDL</sequence>
<evidence type="ECO:0000256" key="3">
    <source>
        <dbReference type="SAM" id="SignalP"/>
    </source>
</evidence>
<dbReference type="GeneID" id="116300479"/>
<keyword evidence="2" id="KW-0472">Membrane</keyword>
<evidence type="ECO:0000256" key="2">
    <source>
        <dbReference type="SAM" id="Phobius"/>
    </source>
</evidence>
<keyword evidence="2" id="KW-0812">Transmembrane</keyword>
<dbReference type="OrthoDB" id="5969221at2759"/>
<name>A0A6P8I9F9_ACTTE</name>
<feature type="compositionally biased region" description="Low complexity" evidence="1">
    <location>
        <begin position="268"/>
        <end position="291"/>
    </location>
</feature>
<dbReference type="AlphaFoldDB" id="A0A6P8I9F9"/>
<dbReference type="KEGG" id="aten:116300479"/>